<keyword evidence="6" id="KW-0136">Cellulose degradation</keyword>
<evidence type="ECO:0000313" key="13">
    <source>
        <dbReference type="EMBL" id="GJJ13771.1"/>
    </source>
</evidence>
<name>A0AAV5AGL1_9AGAM</name>
<dbReference type="Gene3D" id="2.60.40.10">
    <property type="entry name" value="Immunoglobulins"/>
    <property type="match status" value="1"/>
</dbReference>
<evidence type="ECO:0000256" key="8">
    <source>
        <dbReference type="ARBA" id="ARBA00023277"/>
    </source>
</evidence>
<comment type="similarity">
    <text evidence="3">Belongs to the glycosyl hydrolase 3 family.</text>
</comment>
<comment type="catalytic activity">
    <reaction evidence="1">
        <text>Hydrolysis of terminal, non-reducing beta-D-glucosyl residues with release of beta-D-glucose.</text>
        <dbReference type="EC" id="3.2.1.21"/>
    </reaction>
</comment>
<comment type="pathway">
    <text evidence="2">Glycan metabolism; cellulose degradation.</text>
</comment>
<dbReference type="InterPro" id="IPR036962">
    <property type="entry name" value="Glyco_hydro_3_N_sf"/>
</dbReference>
<dbReference type="SUPFAM" id="SSF51445">
    <property type="entry name" value="(Trans)glycosidases"/>
    <property type="match status" value="1"/>
</dbReference>
<evidence type="ECO:0000256" key="2">
    <source>
        <dbReference type="ARBA" id="ARBA00004987"/>
    </source>
</evidence>
<evidence type="ECO:0000256" key="1">
    <source>
        <dbReference type="ARBA" id="ARBA00000448"/>
    </source>
</evidence>
<dbReference type="Pfam" id="PF14310">
    <property type="entry name" value="Fn3-like"/>
    <property type="match status" value="1"/>
</dbReference>
<dbReference type="PANTHER" id="PTHR42715:SF2">
    <property type="entry name" value="BETA-GLUCOSIDASE F-RELATED"/>
    <property type="match status" value="1"/>
</dbReference>
<reference evidence="13" key="1">
    <citation type="submission" date="2021-10" db="EMBL/GenBank/DDBJ databases">
        <title>De novo Genome Assembly of Clathrus columnatus (Basidiomycota, Fungi) Using Illumina and Nanopore Sequence Data.</title>
        <authorList>
            <person name="Ogiso-Tanaka E."/>
            <person name="Itagaki H."/>
            <person name="Hosoya T."/>
            <person name="Hosaka K."/>
        </authorList>
    </citation>
    <scope>NUCLEOTIDE SEQUENCE</scope>
    <source>
        <strain evidence="13">MO-923</strain>
    </source>
</reference>
<evidence type="ECO:0000256" key="10">
    <source>
        <dbReference type="ARBA" id="ARBA00023326"/>
    </source>
</evidence>
<dbReference type="FunFam" id="3.20.20.300:FF:000002">
    <property type="entry name" value="Probable beta-glucosidase"/>
    <property type="match status" value="1"/>
</dbReference>
<dbReference type="GO" id="GO:0008422">
    <property type="term" value="F:beta-glucosidase activity"/>
    <property type="evidence" value="ECO:0007669"/>
    <property type="project" value="UniProtKB-EC"/>
</dbReference>
<dbReference type="Pfam" id="PF01915">
    <property type="entry name" value="Glyco_hydro_3_C"/>
    <property type="match status" value="1"/>
</dbReference>
<dbReference type="GO" id="GO:0030245">
    <property type="term" value="P:cellulose catabolic process"/>
    <property type="evidence" value="ECO:0007669"/>
    <property type="project" value="UniProtKB-KW"/>
</dbReference>
<dbReference type="Gene3D" id="3.40.50.1700">
    <property type="entry name" value="Glycoside hydrolase family 3 C-terminal domain"/>
    <property type="match status" value="1"/>
</dbReference>
<dbReference type="Proteomes" id="UP001050691">
    <property type="component" value="Unassembled WGS sequence"/>
</dbReference>
<dbReference type="SUPFAM" id="SSF52279">
    <property type="entry name" value="Beta-D-glucan exohydrolase, C-terminal domain"/>
    <property type="match status" value="1"/>
</dbReference>
<dbReference type="Pfam" id="PF00933">
    <property type="entry name" value="Glyco_hydro_3"/>
    <property type="match status" value="1"/>
</dbReference>
<evidence type="ECO:0000256" key="3">
    <source>
        <dbReference type="ARBA" id="ARBA00005336"/>
    </source>
</evidence>
<accession>A0AAV5AGL1</accession>
<keyword evidence="5" id="KW-0378">Hydrolase</keyword>
<evidence type="ECO:0000259" key="12">
    <source>
        <dbReference type="SMART" id="SM01217"/>
    </source>
</evidence>
<dbReference type="FunFam" id="3.40.50.1700:FF:000003">
    <property type="entry name" value="Probable beta-glucosidase"/>
    <property type="match status" value="1"/>
</dbReference>
<feature type="signal peptide" evidence="11">
    <location>
        <begin position="1"/>
        <end position="17"/>
    </location>
</feature>
<dbReference type="EC" id="3.2.1.21" evidence="4"/>
<sequence>MSLFSLPIFVLALFSLAFNAGDRKVQSSAPRSWSESRSLAQELVANLSTSEKVGILTGQGIFSSRCTGGTYAVNRSLPNAPNGFPSLCMNDGPAGIRGVDLVTGFPGGLNAASTFSRRLMQARGQALAEEAHGKGINIILAPQVDLMRSPKAGRVWESFGPDPWLSGEAAYTTISGIQSVGVQACAKHFLGYIQELWRYTYSVHIDDRTIHEMYLWPFMRAIEANVSSIMCAYNQFNGTYSCGNENLLGENGLLRNLGFQGFLMSDWGATHPTTSAYARAGLDMEQPGDFIIIGGGIFGESLTLAVDLGFVTQSRLNEMTTNVITPWFRLGQDQGYPPPNYDSRNPDGGGPLNGNVTVRSEAHTQLVREIAAKSSVLLKNENGALPLKGTERSMAVIGLDVNPPQKGCDLNACDGGVVVNGWGSGSISYDFVVAPIDALISYSQTTPNFTTQITNSSSNNIPAAVAIAKDKDVALVFVNAMSGELGAFQEVNGNFGDRNNMNLWYNGDKLIGEVASVNNNTIVIIHSTGPVLMEPWSTSPNVTGIIYAGTPGEQAGPAIVDILYGLVNPSGRLPFTIAKNASDYPADILYLSLDPEPSIDLTETLFLDYRSFDARNITPRYEFGYGLSYTSFEYSDLTIDPVNILANLQDVDVGNRLLQRSGEPPKLLRGFEEVDLAMSESQIVQFSIQERDLRIWDTPSQTWIRPAGSFEVYVGGSSRDIRLTGTLL</sequence>
<dbReference type="InterPro" id="IPR050288">
    <property type="entry name" value="Cellulose_deg_GH3"/>
</dbReference>
<dbReference type="SMART" id="SM01217">
    <property type="entry name" value="Fn3_like"/>
    <property type="match status" value="1"/>
</dbReference>
<gene>
    <name evidence="13" type="ORF">Clacol_008028</name>
</gene>
<comment type="caution">
    <text evidence="13">The sequence shown here is derived from an EMBL/GenBank/DDBJ whole genome shotgun (WGS) entry which is preliminary data.</text>
</comment>
<evidence type="ECO:0000256" key="6">
    <source>
        <dbReference type="ARBA" id="ARBA00023001"/>
    </source>
</evidence>
<keyword evidence="10" id="KW-0624">Polysaccharide degradation</keyword>
<evidence type="ECO:0000256" key="7">
    <source>
        <dbReference type="ARBA" id="ARBA00023180"/>
    </source>
</evidence>
<keyword evidence="9" id="KW-0326">Glycosidase</keyword>
<dbReference type="InterPro" id="IPR002772">
    <property type="entry name" value="Glyco_hydro_3_C"/>
</dbReference>
<organism evidence="13 14">
    <name type="scientific">Clathrus columnatus</name>
    <dbReference type="NCBI Taxonomy" id="1419009"/>
    <lineage>
        <taxon>Eukaryota</taxon>
        <taxon>Fungi</taxon>
        <taxon>Dikarya</taxon>
        <taxon>Basidiomycota</taxon>
        <taxon>Agaricomycotina</taxon>
        <taxon>Agaricomycetes</taxon>
        <taxon>Phallomycetidae</taxon>
        <taxon>Phallales</taxon>
        <taxon>Clathraceae</taxon>
        <taxon>Clathrus</taxon>
    </lineage>
</organism>
<evidence type="ECO:0000256" key="5">
    <source>
        <dbReference type="ARBA" id="ARBA00022801"/>
    </source>
</evidence>
<keyword evidence="14" id="KW-1185">Reference proteome</keyword>
<dbReference type="EMBL" id="BPWL01000009">
    <property type="protein sequence ID" value="GJJ13771.1"/>
    <property type="molecule type" value="Genomic_DNA"/>
</dbReference>
<dbReference type="PANTHER" id="PTHR42715">
    <property type="entry name" value="BETA-GLUCOSIDASE"/>
    <property type="match status" value="1"/>
</dbReference>
<feature type="domain" description="Fibronectin type III-like" evidence="12">
    <location>
        <begin position="656"/>
        <end position="718"/>
    </location>
</feature>
<evidence type="ECO:0000256" key="4">
    <source>
        <dbReference type="ARBA" id="ARBA00012744"/>
    </source>
</evidence>
<dbReference type="AlphaFoldDB" id="A0AAV5AGL1"/>
<dbReference type="InterPro" id="IPR013783">
    <property type="entry name" value="Ig-like_fold"/>
</dbReference>
<dbReference type="InterPro" id="IPR001764">
    <property type="entry name" value="Glyco_hydro_3_N"/>
</dbReference>
<proteinExistence type="inferred from homology"/>
<keyword evidence="8" id="KW-0119">Carbohydrate metabolism</keyword>
<dbReference type="PRINTS" id="PR00133">
    <property type="entry name" value="GLHYDRLASE3"/>
</dbReference>
<dbReference type="InterPro" id="IPR036881">
    <property type="entry name" value="Glyco_hydro_3_C_sf"/>
</dbReference>
<feature type="chain" id="PRO_5043562640" description="beta-glucosidase" evidence="11">
    <location>
        <begin position="18"/>
        <end position="728"/>
    </location>
</feature>
<keyword evidence="7" id="KW-0325">Glycoprotein</keyword>
<dbReference type="InterPro" id="IPR017853">
    <property type="entry name" value="GH"/>
</dbReference>
<evidence type="ECO:0000256" key="9">
    <source>
        <dbReference type="ARBA" id="ARBA00023295"/>
    </source>
</evidence>
<dbReference type="InterPro" id="IPR026891">
    <property type="entry name" value="Fn3-like"/>
</dbReference>
<keyword evidence="11" id="KW-0732">Signal</keyword>
<protein>
    <recommendedName>
        <fullName evidence="4">beta-glucosidase</fullName>
        <ecNumber evidence="4">3.2.1.21</ecNumber>
    </recommendedName>
</protein>
<dbReference type="Gene3D" id="3.20.20.300">
    <property type="entry name" value="Glycoside hydrolase, family 3, N-terminal domain"/>
    <property type="match status" value="1"/>
</dbReference>
<evidence type="ECO:0000256" key="11">
    <source>
        <dbReference type="SAM" id="SignalP"/>
    </source>
</evidence>
<evidence type="ECO:0000313" key="14">
    <source>
        <dbReference type="Proteomes" id="UP001050691"/>
    </source>
</evidence>